<feature type="transmembrane region" description="Helical" evidence="1">
    <location>
        <begin position="171"/>
        <end position="188"/>
    </location>
</feature>
<evidence type="ECO:0000256" key="1">
    <source>
        <dbReference type="SAM" id="Phobius"/>
    </source>
</evidence>
<feature type="transmembrane region" description="Helical" evidence="1">
    <location>
        <begin position="98"/>
        <end position="116"/>
    </location>
</feature>
<keyword evidence="1" id="KW-0472">Membrane</keyword>
<comment type="caution">
    <text evidence="2">The sequence shown here is derived from an EMBL/GenBank/DDBJ whole genome shotgun (WGS) entry which is preliminary data.</text>
</comment>
<keyword evidence="1" id="KW-0812">Transmembrane</keyword>
<protein>
    <submittedName>
        <fullName evidence="2">Uncharacterized protein</fullName>
    </submittedName>
</protein>
<evidence type="ECO:0000313" key="3">
    <source>
        <dbReference type="Proteomes" id="UP001501175"/>
    </source>
</evidence>
<evidence type="ECO:0000313" key="2">
    <source>
        <dbReference type="EMBL" id="GAA4450973.1"/>
    </source>
</evidence>
<keyword evidence="3" id="KW-1185">Reference proteome</keyword>
<gene>
    <name evidence="2" type="ORF">GCM10023189_12370</name>
</gene>
<reference evidence="3" key="1">
    <citation type="journal article" date="2019" name="Int. J. Syst. Evol. Microbiol.">
        <title>The Global Catalogue of Microorganisms (GCM) 10K type strain sequencing project: providing services to taxonomists for standard genome sequencing and annotation.</title>
        <authorList>
            <consortium name="The Broad Institute Genomics Platform"/>
            <consortium name="The Broad Institute Genome Sequencing Center for Infectious Disease"/>
            <person name="Wu L."/>
            <person name="Ma J."/>
        </authorList>
    </citation>
    <scope>NUCLEOTIDE SEQUENCE [LARGE SCALE GENOMIC DNA]</scope>
    <source>
        <strain evidence="3">JCM 17927</strain>
    </source>
</reference>
<feature type="transmembrane region" description="Helical" evidence="1">
    <location>
        <begin position="194"/>
        <end position="215"/>
    </location>
</feature>
<feature type="transmembrane region" description="Helical" evidence="1">
    <location>
        <begin position="128"/>
        <end position="150"/>
    </location>
</feature>
<proteinExistence type="predicted"/>
<keyword evidence="1" id="KW-1133">Transmembrane helix</keyword>
<dbReference type="EMBL" id="BAABHD010000012">
    <property type="protein sequence ID" value="GAA4450973.1"/>
    <property type="molecule type" value="Genomic_DNA"/>
</dbReference>
<accession>A0ABP8ML61</accession>
<organism evidence="2 3">
    <name type="scientific">Nibrella saemangeumensis</name>
    <dbReference type="NCBI Taxonomy" id="1084526"/>
    <lineage>
        <taxon>Bacteria</taxon>
        <taxon>Pseudomonadati</taxon>
        <taxon>Bacteroidota</taxon>
        <taxon>Cytophagia</taxon>
        <taxon>Cytophagales</taxon>
        <taxon>Spirosomataceae</taxon>
        <taxon>Nibrella</taxon>
    </lineage>
</organism>
<dbReference type="Proteomes" id="UP001501175">
    <property type="component" value="Unassembled WGS sequence"/>
</dbReference>
<name>A0ABP8ML61_9BACT</name>
<sequence length="231" mass="26747">MAMTQTQHADIVTFLTQTCQLVETAFIEEMTDHFVVSVEARLADSLSFEQALALTIDDFGGRKNIQKMEWTYRKVFLKSLVRDWWALVESQFAKAKRLRTMMVVGLVTFVSLYFGLMTDFTGVIERNVLWISVQWGGVIWVTMLTLFFLQRIAPRFKKVGVVRFPTLLRRLLSYLLWVGALLLYLGISTLEMPLLLKGFCYSGLWSAFAVLYLALLDYSMKTDPDSWYQTR</sequence>